<dbReference type="AlphaFoldDB" id="A0A482X0S7"/>
<feature type="domain" description="C2H2-type" evidence="6">
    <location>
        <begin position="79"/>
        <end position="106"/>
    </location>
</feature>
<name>A0A482X0S7_LAOST</name>
<keyword evidence="4" id="KW-0862">Zinc</keyword>
<comment type="caution">
    <text evidence="7">The sequence shown here is derived from an EMBL/GenBank/DDBJ whole genome shotgun (WGS) entry which is preliminary data.</text>
</comment>
<dbReference type="PROSITE" id="PS00028">
    <property type="entry name" value="ZINC_FINGER_C2H2_1"/>
    <property type="match status" value="1"/>
</dbReference>
<evidence type="ECO:0000313" key="7">
    <source>
        <dbReference type="EMBL" id="RZF39419.1"/>
    </source>
</evidence>
<dbReference type="SMART" id="SM00355">
    <property type="entry name" value="ZnF_C2H2"/>
    <property type="match status" value="5"/>
</dbReference>
<dbReference type="InParanoid" id="A0A482X0S7"/>
<evidence type="ECO:0000256" key="4">
    <source>
        <dbReference type="ARBA" id="ARBA00022833"/>
    </source>
</evidence>
<feature type="domain" description="C2H2-type" evidence="6">
    <location>
        <begin position="122"/>
        <end position="149"/>
    </location>
</feature>
<protein>
    <recommendedName>
        <fullName evidence="6">C2H2-type domain-containing protein</fullName>
    </recommendedName>
</protein>
<dbReference type="Proteomes" id="UP000291343">
    <property type="component" value="Unassembled WGS sequence"/>
</dbReference>
<evidence type="ECO:0000256" key="5">
    <source>
        <dbReference type="PROSITE-ProRule" id="PRU00042"/>
    </source>
</evidence>
<proteinExistence type="predicted"/>
<dbReference type="Pfam" id="PF00096">
    <property type="entry name" value="zf-C2H2"/>
    <property type="match status" value="2"/>
</dbReference>
<keyword evidence="3 5" id="KW-0863">Zinc-finger</keyword>
<dbReference type="Gene3D" id="3.30.160.60">
    <property type="entry name" value="Classic Zinc Finger"/>
    <property type="match status" value="4"/>
</dbReference>
<evidence type="ECO:0000256" key="2">
    <source>
        <dbReference type="ARBA" id="ARBA00022737"/>
    </source>
</evidence>
<keyword evidence="2" id="KW-0677">Repeat</keyword>
<dbReference type="GO" id="GO:0005634">
    <property type="term" value="C:nucleus"/>
    <property type="evidence" value="ECO:0007669"/>
    <property type="project" value="TreeGrafter"/>
</dbReference>
<keyword evidence="1" id="KW-0479">Metal-binding</keyword>
<evidence type="ECO:0000313" key="8">
    <source>
        <dbReference type="Proteomes" id="UP000291343"/>
    </source>
</evidence>
<gene>
    <name evidence="7" type="ORF">LSTR_LSTR000940</name>
</gene>
<keyword evidence="8" id="KW-1185">Reference proteome</keyword>
<dbReference type="PROSITE" id="PS50157">
    <property type="entry name" value="ZINC_FINGER_C2H2_2"/>
    <property type="match status" value="3"/>
</dbReference>
<dbReference type="SUPFAM" id="SSF57667">
    <property type="entry name" value="beta-beta-alpha zinc fingers"/>
    <property type="match status" value="3"/>
</dbReference>
<dbReference type="PANTHER" id="PTHR24408:SF58">
    <property type="entry name" value="TRANSCRIPTION FACTOR (TFIIIA), PUTATIVE (AFU_ORTHOLOGUE AFUA_1G05150)-RELATED"/>
    <property type="match status" value="1"/>
</dbReference>
<dbReference type="OrthoDB" id="10004641at2759"/>
<dbReference type="InterPro" id="IPR013087">
    <property type="entry name" value="Znf_C2H2_type"/>
</dbReference>
<evidence type="ECO:0000259" key="6">
    <source>
        <dbReference type="PROSITE" id="PS50157"/>
    </source>
</evidence>
<dbReference type="SMR" id="A0A482X0S7"/>
<dbReference type="GO" id="GO:0043565">
    <property type="term" value="F:sequence-specific DNA binding"/>
    <property type="evidence" value="ECO:0007669"/>
    <property type="project" value="TreeGrafter"/>
</dbReference>
<feature type="domain" description="C2H2-type" evidence="6">
    <location>
        <begin position="11"/>
        <end position="38"/>
    </location>
</feature>
<dbReference type="InterPro" id="IPR036236">
    <property type="entry name" value="Znf_C2H2_sf"/>
</dbReference>
<dbReference type="GO" id="GO:0008270">
    <property type="term" value="F:zinc ion binding"/>
    <property type="evidence" value="ECO:0007669"/>
    <property type="project" value="UniProtKB-KW"/>
</dbReference>
<reference evidence="7 8" key="1">
    <citation type="journal article" date="2017" name="Gigascience">
        <title>Genome sequence of the small brown planthopper, Laodelphax striatellus.</title>
        <authorList>
            <person name="Zhu J."/>
            <person name="Jiang F."/>
            <person name="Wang X."/>
            <person name="Yang P."/>
            <person name="Bao Y."/>
            <person name="Zhao W."/>
            <person name="Wang W."/>
            <person name="Lu H."/>
            <person name="Wang Q."/>
            <person name="Cui N."/>
            <person name="Li J."/>
            <person name="Chen X."/>
            <person name="Luo L."/>
            <person name="Yu J."/>
            <person name="Kang L."/>
            <person name="Cui F."/>
        </authorList>
    </citation>
    <scope>NUCLEOTIDE SEQUENCE [LARGE SCALE GENOMIC DNA]</scope>
    <source>
        <strain evidence="7">Lst14</strain>
    </source>
</reference>
<dbReference type="STRING" id="195883.A0A482X0S7"/>
<sequence length="183" mass="21487">MLTVSEFNNKFVCQGCCKVYKYKRSLNTHQRLECGKEPQFQCPYCDKRSHQKQALKSHVFAKHSELLKDQLPMNENKRFVCNLCGKGYKYKSNMTMHQRYECGKEPQFQCPYCVPMNANEQFVCNVCGKGYKYKSNMRSHQRYECGKEPQFQCPYCGKRCHLKGALKQHVVAKHMNLIDDGKI</sequence>
<dbReference type="EMBL" id="QKKF02019844">
    <property type="protein sequence ID" value="RZF39419.1"/>
    <property type="molecule type" value="Genomic_DNA"/>
</dbReference>
<evidence type="ECO:0000256" key="3">
    <source>
        <dbReference type="ARBA" id="ARBA00022771"/>
    </source>
</evidence>
<evidence type="ECO:0000256" key="1">
    <source>
        <dbReference type="ARBA" id="ARBA00022723"/>
    </source>
</evidence>
<organism evidence="7 8">
    <name type="scientific">Laodelphax striatellus</name>
    <name type="common">Small brown planthopper</name>
    <name type="synonym">Delphax striatella</name>
    <dbReference type="NCBI Taxonomy" id="195883"/>
    <lineage>
        <taxon>Eukaryota</taxon>
        <taxon>Metazoa</taxon>
        <taxon>Ecdysozoa</taxon>
        <taxon>Arthropoda</taxon>
        <taxon>Hexapoda</taxon>
        <taxon>Insecta</taxon>
        <taxon>Pterygota</taxon>
        <taxon>Neoptera</taxon>
        <taxon>Paraneoptera</taxon>
        <taxon>Hemiptera</taxon>
        <taxon>Auchenorrhyncha</taxon>
        <taxon>Fulgoroidea</taxon>
        <taxon>Delphacidae</taxon>
        <taxon>Criomorphinae</taxon>
        <taxon>Laodelphax</taxon>
    </lineage>
</organism>
<dbReference type="PANTHER" id="PTHR24408">
    <property type="entry name" value="ZINC FINGER PROTEIN"/>
    <property type="match status" value="1"/>
</dbReference>
<dbReference type="GO" id="GO:0000981">
    <property type="term" value="F:DNA-binding transcription factor activity, RNA polymerase II-specific"/>
    <property type="evidence" value="ECO:0007669"/>
    <property type="project" value="TreeGrafter"/>
</dbReference>
<accession>A0A482X0S7</accession>